<evidence type="ECO:0000259" key="1">
    <source>
        <dbReference type="Pfam" id="PF20236"/>
    </source>
</evidence>
<evidence type="ECO:0000313" key="3">
    <source>
        <dbReference type="Proteomes" id="UP001437256"/>
    </source>
</evidence>
<protein>
    <recommendedName>
        <fullName evidence="1">DUF6593 domain-containing protein</fullName>
    </recommendedName>
</protein>
<reference evidence="2 3" key="1">
    <citation type="submission" date="2024-05" db="EMBL/GenBank/DDBJ databases">
        <title>A draft genome resource for the thread blight pathogen Marasmius tenuissimus strain MS-2.</title>
        <authorList>
            <person name="Yulfo-Soto G.E."/>
            <person name="Baruah I.K."/>
            <person name="Amoako-Attah I."/>
            <person name="Bukari Y."/>
            <person name="Meinhardt L.W."/>
            <person name="Bailey B.A."/>
            <person name="Cohen S.P."/>
        </authorList>
    </citation>
    <scope>NUCLEOTIDE SEQUENCE [LARGE SCALE GENOMIC DNA]</scope>
    <source>
        <strain evidence="2 3">MS-2</strain>
    </source>
</reference>
<dbReference type="InterPro" id="IPR046528">
    <property type="entry name" value="DUF6593"/>
</dbReference>
<sequence>MDLLLTQDSPKNTTLTLSSGNPVYEISTPSRRFRTNTTTIRKYQPDGGHPNDIGVIELHSFHSDVCQIRERDFLPKSSSMWTRTLSFTSSNGEVYKWRHKSAKAILEDKRKKTVAIYDKSHTGFFSRNPRPAMLSISVEAINIIDEIVCTFSYIEQKERNRGSGGGDGGDAGGGWEVMVEVMVEVEVMVGAGAEAEVEVVEVVNEFRIFSS</sequence>
<evidence type="ECO:0000313" key="2">
    <source>
        <dbReference type="EMBL" id="KAL0063555.1"/>
    </source>
</evidence>
<name>A0ABR2ZPG2_9AGAR</name>
<comment type="caution">
    <text evidence="2">The sequence shown here is derived from an EMBL/GenBank/DDBJ whole genome shotgun (WGS) entry which is preliminary data.</text>
</comment>
<feature type="domain" description="DUF6593" evidence="1">
    <location>
        <begin position="8"/>
        <end position="159"/>
    </location>
</feature>
<organism evidence="2 3">
    <name type="scientific">Marasmius tenuissimus</name>
    <dbReference type="NCBI Taxonomy" id="585030"/>
    <lineage>
        <taxon>Eukaryota</taxon>
        <taxon>Fungi</taxon>
        <taxon>Dikarya</taxon>
        <taxon>Basidiomycota</taxon>
        <taxon>Agaricomycotina</taxon>
        <taxon>Agaricomycetes</taxon>
        <taxon>Agaricomycetidae</taxon>
        <taxon>Agaricales</taxon>
        <taxon>Marasmiineae</taxon>
        <taxon>Marasmiaceae</taxon>
        <taxon>Marasmius</taxon>
    </lineage>
</organism>
<dbReference type="EMBL" id="JBBXMP010000079">
    <property type="protein sequence ID" value="KAL0063555.1"/>
    <property type="molecule type" value="Genomic_DNA"/>
</dbReference>
<dbReference type="Proteomes" id="UP001437256">
    <property type="component" value="Unassembled WGS sequence"/>
</dbReference>
<accession>A0ABR2ZPG2</accession>
<proteinExistence type="predicted"/>
<keyword evidence="3" id="KW-1185">Reference proteome</keyword>
<dbReference type="Pfam" id="PF20236">
    <property type="entry name" value="DUF6593"/>
    <property type="match status" value="1"/>
</dbReference>
<gene>
    <name evidence="2" type="ORF">AAF712_009564</name>
</gene>